<dbReference type="Proteomes" id="UP000003604">
    <property type="component" value="Unassembled WGS sequence"/>
</dbReference>
<accession>D0I9N5</accession>
<reference evidence="1 2" key="1">
    <citation type="submission" date="2009-10" db="EMBL/GenBank/DDBJ databases">
        <authorList>
            <consortium name="Los Alamos National Laboratory (LANL)"/>
            <consortium name="National Microbial Pathogen Data Resource (NMPDR)"/>
            <person name="Saunders E.H."/>
            <person name="Munk A.C."/>
            <person name="Tapia R."/>
            <person name="Green L."/>
            <person name="Rogers Y."/>
            <person name="Detter J.C."/>
            <person name="Bruce D."/>
            <person name="Brettin T.S."/>
            <person name="Colwell R.R."/>
            <person name="Huq A."/>
            <person name="Grim C.J."/>
            <person name="Hasan N.A."/>
            <person name="Bartels D."/>
            <person name="Vonstein V."/>
        </authorList>
    </citation>
    <scope>NUCLEOTIDE SEQUENCE [LARGE SCALE GENOMIC DNA]</scope>
    <source>
        <strain evidence="1 2">CIP 101886</strain>
    </source>
</reference>
<dbReference type="AlphaFoldDB" id="D0I9N5"/>
<organism evidence="1 2">
    <name type="scientific">Grimontia hollisae CIP 101886</name>
    <dbReference type="NCBI Taxonomy" id="675812"/>
    <lineage>
        <taxon>Bacteria</taxon>
        <taxon>Pseudomonadati</taxon>
        <taxon>Pseudomonadota</taxon>
        <taxon>Gammaproteobacteria</taxon>
        <taxon>Vibrionales</taxon>
        <taxon>Vibrionaceae</taxon>
        <taxon>Grimontia</taxon>
    </lineage>
</organism>
<evidence type="ECO:0000313" key="1">
    <source>
        <dbReference type="EMBL" id="EEY71750.1"/>
    </source>
</evidence>
<dbReference type="EMBL" id="ADAQ01000012">
    <property type="protein sequence ID" value="EEY71750.1"/>
    <property type="molecule type" value="Genomic_DNA"/>
</dbReference>
<keyword evidence="2" id="KW-1185">Reference proteome</keyword>
<comment type="caution">
    <text evidence="1">The sequence shown here is derived from an EMBL/GenBank/DDBJ whole genome shotgun (WGS) entry which is preliminary data.</text>
</comment>
<evidence type="ECO:0000313" key="2">
    <source>
        <dbReference type="Proteomes" id="UP000003604"/>
    </source>
</evidence>
<sequence>MQNQGLSTSGKLASVFDKSIGFMNRELLELMSLGLVKAHLEKSLFDENTELWVNE</sequence>
<name>D0I9N5_GRIHO</name>
<proteinExistence type="predicted"/>
<gene>
    <name evidence="1" type="ORF">VHA_002172</name>
</gene>
<protein>
    <submittedName>
        <fullName evidence="1">Uncharacterized protein</fullName>
    </submittedName>
</protein>